<evidence type="ECO:0000256" key="2">
    <source>
        <dbReference type="SAM" id="SignalP"/>
    </source>
</evidence>
<evidence type="ECO:0008006" key="5">
    <source>
        <dbReference type="Google" id="ProtNLM"/>
    </source>
</evidence>
<keyword evidence="2" id="KW-0732">Signal</keyword>
<name>A0A8G2CJJ5_ACIRU</name>
<feature type="chain" id="PRO_5034986850" description="Pentapeptide MXKDX repeat protein" evidence="2">
    <location>
        <begin position="21"/>
        <end position="276"/>
    </location>
</feature>
<gene>
    <name evidence="3" type="ORF">SAMN05421828_10622</name>
</gene>
<feature type="compositionally biased region" description="Polar residues" evidence="1">
    <location>
        <begin position="23"/>
        <end position="55"/>
    </location>
</feature>
<evidence type="ECO:0000313" key="3">
    <source>
        <dbReference type="EMBL" id="SIQ53827.1"/>
    </source>
</evidence>
<evidence type="ECO:0000256" key="1">
    <source>
        <dbReference type="SAM" id="MobiDB-lite"/>
    </source>
</evidence>
<dbReference type="OrthoDB" id="10005964at2"/>
<feature type="region of interest" description="Disordered" evidence="1">
    <location>
        <begin position="242"/>
        <end position="276"/>
    </location>
</feature>
<proteinExistence type="predicted"/>
<dbReference type="RefSeq" id="WP_139334008.1">
    <property type="nucleotide sequence ID" value="NZ_FTNE01000006.1"/>
</dbReference>
<comment type="caution">
    <text evidence="3">The sequence shown here is derived from an EMBL/GenBank/DDBJ whole genome shotgun (WGS) entry which is preliminary data.</text>
</comment>
<evidence type="ECO:0000313" key="4">
    <source>
        <dbReference type="Proteomes" id="UP000186308"/>
    </source>
</evidence>
<protein>
    <recommendedName>
        <fullName evidence="5">Pentapeptide MXKDX repeat protein</fullName>
    </recommendedName>
</protein>
<accession>A0A8G2CJJ5</accession>
<reference evidence="3 4" key="1">
    <citation type="submission" date="2017-01" db="EMBL/GenBank/DDBJ databases">
        <authorList>
            <person name="Varghese N."/>
            <person name="Submissions S."/>
        </authorList>
    </citation>
    <scope>NUCLEOTIDE SEQUENCE [LARGE SCALE GENOMIC DNA]</scope>
    <source>
        <strain evidence="3 4">ATCC 35905</strain>
    </source>
</reference>
<keyword evidence="4" id="KW-1185">Reference proteome</keyword>
<dbReference type="AlphaFoldDB" id="A0A8G2CJJ5"/>
<feature type="region of interest" description="Disordered" evidence="1">
    <location>
        <begin position="23"/>
        <end position="86"/>
    </location>
</feature>
<sequence length="276" mass="27805">MRTLLMAGSALMLLSGIALAQNAPASTTGGQPATAGMNSTGVTGQEPGTSSGNMSATAGGMAAPDAAGTAKSTTGMQTMPKQRRSTMTKTMGHSTGMMHHSAMMNHGMAGGGMMPENGSAGQYMHMAQQAVMAHNKTRATDALGRAETDLLTNSYVQGSVNGPISTPAISAIRGARKAVRDGDYHGASMMIHKAMMDMHGGMMNKGGMGSTMNTPGSMSNTGMGNGSMNNGAMNNGAMNNGAMGNGAMGSNAQPGPGAAQGKKDSTMHKQMTNSSM</sequence>
<organism evidence="3 4">
    <name type="scientific">Acidiphilium rubrum</name>
    <dbReference type="NCBI Taxonomy" id="526"/>
    <lineage>
        <taxon>Bacteria</taxon>
        <taxon>Pseudomonadati</taxon>
        <taxon>Pseudomonadota</taxon>
        <taxon>Alphaproteobacteria</taxon>
        <taxon>Acetobacterales</taxon>
        <taxon>Acidocellaceae</taxon>
        <taxon>Acidiphilium</taxon>
    </lineage>
</organism>
<dbReference type="EMBL" id="FTNE01000006">
    <property type="protein sequence ID" value="SIQ53827.1"/>
    <property type="molecule type" value="Genomic_DNA"/>
</dbReference>
<dbReference type="Proteomes" id="UP000186308">
    <property type="component" value="Unassembled WGS sequence"/>
</dbReference>
<feature type="signal peptide" evidence="2">
    <location>
        <begin position="1"/>
        <end position="20"/>
    </location>
</feature>
<feature type="compositionally biased region" description="Low complexity" evidence="1">
    <location>
        <begin position="56"/>
        <end position="70"/>
    </location>
</feature>
<feature type="compositionally biased region" description="Polar residues" evidence="1">
    <location>
        <begin position="71"/>
        <end position="80"/>
    </location>
</feature>